<feature type="compositionally biased region" description="Basic and acidic residues" evidence="8">
    <location>
        <begin position="279"/>
        <end position="294"/>
    </location>
</feature>
<evidence type="ECO:0000313" key="14">
    <source>
        <dbReference type="Proteomes" id="UP000837801"/>
    </source>
</evidence>
<dbReference type="GO" id="GO:0008270">
    <property type="term" value="F:zinc ion binding"/>
    <property type="evidence" value="ECO:0007669"/>
    <property type="project" value="UniProtKB-KW"/>
</dbReference>
<keyword evidence="6" id="KW-0539">Nucleus</keyword>
<dbReference type="PROSITE" id="PS50016">
    <property type="entry name" value="ZF_PHD_2"/>
    <property type="match status" value="1"/>
</dbReference>
<dbReference type="GO" id="GO:0003677">
    <property type="term" value="F:DNA binding"/>
    <property type="evidence" value="ECO:0007669"/>
    <property type="project" value="InterPro"/>
</dbReference>
<dbReference type="Pfam" id="PF00628">
    <property type="entry name" value="PHD"/>
    <property type="match status" value="1"/>
</dbReference>
<evidence type="ECO:0000256" key="5">
    <source>
        <dbReference type="ARBA" id="ARBA00023004"/>
    </source>
</evidence>
<feature type="compositionally biased region" description="Low complexity" evidence="8">
    <location>
        <begin position="148"/>
        <end position="172"/>
    </location>
</feature>
<keyword evidence="3 7" id="KW-0863">Zinc-finger</keyword>
<accession>A0A9P0QVN4</accession>
<dbReference type="InterPro" id="IPR011011">
    <property type="entry name" value="Znf_FYVE_PHD"/>
</dbReference>
<dbReference type="SMART" id="SM01014">
    <property type="entry name" value="ARID"/>
    <property type="match status" value="1"/>
</dbReference>
<feature type="compositionally biased region" description="Basic and acidic residues" evidence="8">
    <location>
        <begin position="2075"/>
        <end position="2092"/>
    </location>
</feature>
<feature type="region of interest" description="Disordered" evidence="8">
    <location>
        <begin position="251"/>
        <end position="315"/>
    </location>
</feature>
<dbReference type="InterPro" id="IPR003347">
    <property type="entry name" value="JmjC_dom"/>
</dbReference>
<dbReference type="SUPFAM" id="SSF57903">
    <property type="entry name" value="FYVE/PHD zinc finger"/>
    <property type="match status" value="1"/>
</dbReference>
<dbReference type="GO" id="GO:0005634">
    <property type="term" value="C:nucleus"/>
    <property type="evidence" value="ECO:0007669"/>
    <property type="project" value="UniProtKB-SubCell"/>
</dbReference>
<feature type="compositionally biased region" description="Pro residues" evidence="8">
    <location>
        <begin position="138"/>
        <end position="147"/>
    </location>
</feature>
<dbReference type="SMART" id="SM00545">
    <property type="entry name" value="JmjN"/>
    <property type="match status" value="1"/>
</dbReference>
<dbReference type="InterPro" id="IPR001965">
    <property type="entry name" value="Znf_PHD"/>
</dbReference>
<reference evidence="13" key="1">
    <citation type="submission" date="2022-03" db="EMBL/GenBank/DDBJ databases">
        <authorList>
            <person name="Legras J.-L."/>
            <person name="Devillers H."/>
            <person name="Grondin C."/>
        </authorList>
    </citation>
    <scope>NUCLEOTIDE SEQUENCE</scope>
    <source>
        <strain evidence="13">CLIB 1423</strain>
    </source>
</reference>
<dbReference type="SUPFAM" id="SSF46774">
    <property type="entry name" value="ARID-like"/>
    <property type="match status" value="1"/>
</dbReference>
<feature type="domain" description="ARID" evidence="10">
    <location>
        <begin position="427"/>
        <end position="528"/>
    </location>
</feature>
<feature type="compositionally biased region" description="Basic and acidic residues" evidence="8">
    <location>
        <begin position="2031"/>
        <end position="2048"/>
    </location>
</feature>
<dbReference type="PANTHER" id="PTHR10694">
    <property type="entry name" value="LYSINE-SPECIFIC DEMETHYLASE"/>
    <property type="match status" value="1"/>
</dbReference>
<feature type="domain" description="JmjN" evidence="11">
    <location>
        <begin position="92"/>
        <end position="133"/>
    </location>
</feature>
<dbReference type="Gene3D" id="3.30.40.10">
    <property type="entry name" value="Zinc/RING finger domain, C3HC4 (zinc finger)"/>
    <property type="match status" value="1"/>
</dbReference>
<dbReference type="CDD" id="cd15518">
    <property type="entry name" value="PHD_Ecm5p_Lid2p_like"/>
    <property type="match status" value="1"/>
</dbReference>
<dbReference type="SUPFAM" id="SSF51197">
    <property type="entry name" value="Clavaminate synthase-like"/>
    <property type="match status" value="1"/>
</dbReference>
<feature type="compositionally biased region" description="Low complexity" evidence="8">
    <location>
        <begin position="619"/>
        <end position="630"/>
    </location>
</feature>
<feature type="compositionally biased region" description="Polar residues" evidence="8">
    <location>
        <begin position="595"/>
        <end position="604"/>
    </location>
</feature>
<dbReference type="Proteomes" id="UP000837801">
    <property type="component" value="Unassembled WGS sequence"/>
</dbReference>
<dbReference type="PROSITE" id="PS01359">
    <property type="entry name" value="ZF_PHD_1"/>
    <property type="match status" value="1"/>
</dbReference>
<feature type="compositionally biased region" description="Polar residues" evidence="8">
    <location>
        <begin position="2018"/>
        <end position="2028"/>
    </location>
</feature>
<dbReference type="GO" id="GO:0006355">
    <property type="term" value="P:regulation of DNA-templated transcription"/>
    <property type="evidence" value="ECO:0007669"/>
    <property type="project" value="TreeGrafter"/>
</dbReference>
<evidence type="ECO:0000313" key="13">
    <source>
        <dbReference type="EMBL" id="CAH2355929.1"/>
    </source>
</evidence>
<dbReference type="Pfam" id="PF01388">
    <property type="entry name" value="ARID"/>
    <property type="match status" value="1"/>
</dbReference>
<evidence type="ECO:0000259" key="10">
    <source>
        <dbReference type="PROSITE" id="PS51011"/>
    </source>
</evidence>
<gene>
    <name evidence="13" type="ORF">CLIB1423_39S00166</name>
</gene>
<dbReference type="InterPro" id="IPR013083">
    <property type="entry name" value="Znf_RING/FYVE/PHD"/>
</dbReference>
<dbReference type="PROSITE" id="PS51011">
    <property type="entry name" value="ARID"/>
    <property type="match status" value="1"/>
</dbReference>
<feature type="region of interest" description="Disordered" evidence="8">
    <location>
        <begin position="35"/>
        <end position="54"/>
    </location>
</feature>
<proteinExistence type="predicted"/>
<feature type="domain" description="PHD-type" evidence="9">
    <location>
        <begin position="1752"/>
        <end position="1802"/>
    </location>
</feature>
<dbReference type="Gene3D" id="2.60.120.650">
    <property type="entry name" value="Cupin"/>
    <property type="match status" value="2"/>
</dbReference>
<dbReference type="Pfam" id="PF02373">
    <property type="entry name" value="JmjC"/>
    <property type="match status" value="2"/>
</dbReference>
<dbReference type="Gene3D" id="1.10.150.60">
    <property type="entry name" value="ARID DNA-binding domain"/>
    <property type="match status" value="1"/>
</dbReference>
<dbReference type="InterPro" id="IPR003349">
    <property type="entry name" value="JmjN"/>
</dbReference>
<feature type="region of interest" description="Disordered" evidence="8">
    <location>
        <begin position="130"/>
        <end position="176"/>
    </location>
</feature>
<evidence type="ECO:0000256" key="4">
    <source>
        <dbReference type="ARBA" id="ARBA00022833"/>
    </source>
</evidence>
<feature type="domain" description="JmjC" evidence="12">
    <location>
        <begin position="928"/>
        <end position="1164"/>
    </location>
</feature>
<feature type="region of interest" description="Disordered" evidence="8">
    <location>
        <begin position="1920"/>
        <end position="2106"/>
    </location>
</feature>
<feature type="compositionally biased region" description="Polar residues" evidence="8">
    <location>
        <begin position="1927"/>
        <end position="1938"/>
    </location>
</feature>
<evidence type="ECO:0000259" key="11">
    <source>
        <dbReference type="PROSITE" id="PS51183"/>
    </source>
</evidence>
<comment type="caution">
    <text evidence="13">The sequence shown here is derived from an EMBL/GenBank/DDBJ whole genome shotgun (WGS) entry which is preliminary data.</text>
</comment>
<dbReference type="SMART" id="SM00249">
    <property type="entry name" value="PHD"/>
    <property type="match status" value="1"/>
</dbReference>
<evidence type="ECO:0000256" key="7">
    <source>
        <dbReference type="PROSITE-ProRule" id="PRU00146"/>
    </source>
</evidence>
<dbReference type="GO" id="GO:0034647">
    <property type="term" value="F:histone H3K4me/H3K4me2/H3K4me3 demethylase activity"/>
    <property type="evidence" value="ECO:0007669"/>
    <property type="project" value="TreeGrafter"/>
</dbReference>
<dbReference type="InterPro" id="IPR019786">
    <property type="entry name" value="Zinc_finger_PHD-type_CS"/>
</dbReference>
<dbReference type="SMART" id="SM00558">
    <property type="entry name" value="JmjC"/>
    <property type="match status" value="1"/>
</dbReference>
<organism evidence="13 14">
    <name type="scientific">[Candida] railenensis</name>
    <dbReference type="NCBI Taxonomy" id="45579"/>
    <lineage>
        <taxon>Eukaryota</taxon>
        <taxon>Fungi</taxon>
        <taxon>Dikarya</taxon>
        <taxon>Ascomycota</taxon>
        <taxon>Saccharomycotina</taxon>
        <taxon>Pichiomycetes</taxon>
        <taxon>Debaryomycetaceae</taxon>
        <taxon>Kurtzmaniella</taxon>
    </lineage>
</organism>
<dbReference type="SMART" id="SM00501">
    <property type="entry name" value="BRIGHT"/>
    <property type="match status" value="1"/>
</dbReference>
<feature type="compositionally biased region" description="Low complexity" evidence="8">
    <location>
        <begin position="435"/>
        <end position="445"/>
    </location>
</feature>
<keyword evidence="4" id="KW-0862">Zinc</keyword>
<comment type="subcellular location">
    <subcellularLocation>
        <location evidence="1">Nucleus</location>
    </subcellularLocation>
</comment>
<dbReference type="EMBL" id="CAKXYY010000039">
    <property type="protein sequence ID" value="CAH2355929.1"/>
    <property type="molecule type" value="Genomic_DNA"/>
</dbReference>
<feature type="compositionally biased region" description="Polar residues" evidence="8">
    <location>
        <begin position="295"/>
        <end position="309"/>
    </location>
</feature>
<protein>
    <submittedName>
        <fullName evidence="13">Uncharacterized protein</fullName>
    </submittedName>
</protein>
<dbReference type="PANTHER" id="PTHR10694:SF33">
    <property type="entry name" value="LYSINE-SPECIFIC DEMETHYLASE 5"/>
    <property type="match status" value="1"/>
</dbReference>
<dbReference type="PROSITE" id="PS51183">
    <property type="entry name" value="JMJN"/>
    <property type="match status" value="1"/>
</dbReference>
<sequence>MSFDSLKYESPRSSRFFDQSSLPDMKNYVHIQSSNGNRQTLINNQSSNVNYNPYSYPQQKTKSNLPVDFFHLQNRITIEQPSSGNDPMSNAIPSIELNQEQYLNPIKFIESISELGKKYGAVKVIPPKSISSTKPVTAPIPSPPLPTATPSTSTASSVPPAPASSSSSNSSTRNFDETSFKSNFQINADLFWFQTNRLLNNPDGDELDNRLKFHQQLIKFHLLNLKSESSPSPSLSNSSAVMRGEPFSAEVSKNQSPAPIGVVQHDSTEVKSSTDTSMSDEHLGSVKLEVEERNGTLSRNSGTPINATAKSGPPAEEKIGVVEDKENMAKSEIPSAITEDNSSPASTRNDHSIEKHIENGNNSAEIINSRSVESNIEPETKLEDKVGVGLVSLKEEPIESASNSIPGKNGTSLVQIIAPTAVPAGQIASEQALDSSIPSPSTQSPKPKKNQLPSFLNKLPMIDKRPLDLYKLFRSVLMRGGFVEVINKKLWAQIGRELGYRGKIMTSLSSSLKSSYMKILYPFETYLGRKKFDFLGKKNEVEEEETEEIKPLTKKRQFNSDTPLIIGSSKTFKRSVRLKVDKGFLLNSPHLTDVKQPNTISSKRVAQEEESPAPVSPGALANLSSNSSKQNLKRKRSKPAPNSNSDQCIPITAQAQLNQSLQALIENSGVQDASQTTSNGKFSSVYTLRQFMEKDLKFQEFLIQKNISCFNKVPLNGSSINGNAGTLSTPSSPSSVPSSKFSYFNSMEVKETNLVEKEAKSIPPPTPSNSVSVEKNVIPIDKLEEMYWKFVSNSPSEGGDFDVLQEGLELENGVCLPSLVNGSGFVRLGDDLLNYKNILVNVTQPSVSQAALPTSAVSAIATPSTNGSAASSIANSTSHSTTATSAVDNSMQNGIKSSSLPNTSATSTSSGFDGSYYNSSDYCAKMIKSSLNPWNLHNLPILPNSLLGVLGSDDIHNQDLYTPTLNIGMTFSTENWRAEDHLTQLINYQFFGGYKKWYFIPESEFENFENLISEINSKETRIHVNNNEWNYDNLMKYFSGQADCNNIETEALISSLENMIPPYSDSIRLKHTNEKFQELIDIQRKKRSQNSVITLNQDCFINPSILDKHGIRYNYTIQKPGEFIIKFPKTYSSTISFGLNLSEEVNFATSNWLDYAIEGEKWINKQLLLPNFSTFKMLVNFAQLQESHHSNQKIYFDSEVYSKASEVFGKLYTEEIELREKVRSATRNIKEIVDEKLFVDGDSISDDDLQNVLPSKILISSPTESIILSLSRYLECKDFLNNFKVELHLFCSDDKLRHFDKILREYSVDFGSWTAKYEEAMKENVLLPIKSLKGLLADGEKILSATSAAFFNKTGDENSPEYIKFVGYVENLRSFVEVANEFVEECQKVLSVKHQQRIRGKRTGNASLSYSESEKPQSDETLQKLVCLLDQIPTLNFVCPEADQILELKTEIENFERASRSFLKAGSKNSIQEFDDLISLGESFGVNLPTLSFLTRLRERIVWMDHFEVLKSGGDPIKRRGKENNKAFSIDDLRAFSDKGEGILGEEDLDDYREVLKMITKSKIFNEQVSEFLSYNTISDISLDELQRISTEYETESIFLDSTNHEHLMKIRENLNLIEKYLEVKSDIVAEKRKSYKSSEINLLLTTLLESGLNFEVELIKAQLNKTETWTEGILNRFKIGNSFRSTIQKGKDTSNTTKPNISILVEAFEVKNDFNFSFEDDKYQHSSSYNTLREEEGDISTDETNGEDLPPIYCVCREPEAGTMIGCDICKEWYHIQCIQESEKADLEDSDYYACPFCELTNNSELEEDDNIKSKIKLSELHTMVKTGENMLVLPGDLNKIREFTKKCENASLNFTEYLEGIEKGDGKGSSIMHKIDKVRFILRKAYGASINLDEFFIKALHILRDLVKEEQLEAKNLFDSKESSKTQPLEQHSNGNVDDVDEKIKDDQLDAVAPQSIDEDAKVQAINTGSESENLGKISPQRDSPMKEESPLEEESQLKPRSLLKNVSSIEEESAAPQTIVESANISFKPDDKREYNDETLREKASRSPASAVNGQVVVPEYNSEVESTTYEDNPKKENQLHSEKSEPDVQHFTSIVSAPETEK</sequence>
<keyword evidence="2" id="KW-0479">Metal-binding</keyword>
<keyword evidence="5" id="KW-0408">Iron</keyword>
<dbReference type="Pfam" id="PF08429">
    <property type="entry name" value="PLU-1"/>
    <property type="match status" value="1"/>
</dbReference>
<dbReference type="OrthoDB" id="1678912at2759"/>
<dbReference type="InterPro" id="IPR036431">
    <property type="entry name" value="ARID_dom_sf"/>
</dbReference>
<dbReference type="CDD" id="cd16100">
    <property type="entry name" value="ARID"/>
    <property type="match status" value="1"/>
</dbReference>
<dbReference type="InterPro" id="IPR001606">
    <property type="entry name" value="ARID_dom"/>
</dbReference>
<dbReference type="InterPro" id="IPR013637">
    <property type="entry name" value="Lys_sp_deMease-like_dom"/>
</dbReference>
<keyword evidence="14" id="KW-1185">Reference proteome</keyword>
<evidence type="ECO:0000259" key="12">
    <source>
        <dbReference type="PROSITE" id="PS51184"/>
    </source>
</evidence>
<evidence type="ECO:0000256" key="1">
    <source>
        <dbReference type="ARBA" id="ARBA00004123"/>
    </source>
</evidence>
<evidence type="ECO:0000259" key="9">
    <source>
        <dbReference type="PROSITE" id="PS50016"/>
    </source>
</evidence>
<evidence type="ECO:0000256" key="2">
    <source>
        <dbReference type="ARBA" id="ARBA00022723"/>
    </source>
</evidence>
<evidence type="ECO:0000256" key="6">
    <source>
        <dbReference type="ARBA" id="ARBA00023242"/>
    </source>
</evidence>
<feature type="region of interest" description="Disordered" evidence="8">
    <location>
        <begin position="433"/>
        <end position="453"/>
    </location>
</feature>
<name>A0A9P0QVN4_9ASCO</name>
<feature type="region of interest" description="Disordered" evidence="8">
    <location>
        <begin position="591"/>
        <end position="647"/>
    </location>
</feature>
<dbReference type="GO" id="GO:0000785">
    <property type="term" value="C:chromatin"/>
    <property type="evidence" value="ECO:0007669"/>
    <property type="project" value="TreeGrafter"/>
</dbReference>
<dbReference type="Pfam" id="PF02375">
    <property type="entry name" value="JmjN"/>
    <property type="match status" value="1"/>
</dbReference>
<evidence type="ECO:0000256" key="8">
    <source>
        <dbReference type="SAM" id="MobiDB-lite"/>
    </source>
</evidence>
<dbReference type="InterPro" id="IPR019787">
    <property type="entry name" value="Znf_PHD-finger"/>
</dbReference>
<dbReference type="PROSITE" id="PS51184">
    <property type="entry name" value="JMJC"/>
    <property type="match status" value="1"/>
</dbReference>
<evidence type="ECO:0000256" key="3">
    <source>
        <dbReference type="ARBA" id="ARBA00022771"/>
    </source>
</evidence>